<dbReference type="Proteomes" id="UP000646827">
    <property type="component" value="Unassembled WGS sequence"/>
</dbReference>
<proteinExistence type="predicted"/>
<comment type="caution">
    <text evidence="1">The sequence shown here is derived from an EMBL/GenBank/DDBJ whole genome shotgun (WGS) entry which is preliminary data.</text>
</comment>
<evidence type="ECO:0000313" key="2">
    <source>
        <dbReference type="Proteomes" id="UP000646827"/>
    </source>
</evidence>
<gene>
    <name evidence="1" type="ORF">INT45_007686</name>
</gene>
<dbReference type="AlphaFoldDB" id="A0A8H7RTW1"/>
<organism evidence="1 2">
    <name type="scientific">Circinella minor</name>
    <dbReference type="NCBI Taxonomy" id="1195481"/>
    <lineage>
        <taxon>Eukaryota</taxon>
        <taxon>Fungi</taxon>
        <taxon>Fungi incertae sedis</taxon>
        <taxon>Mucoromycota</taxon>
        <taxon>Mucoromycotina</taxon>
        <taxon>Mucoromycetes</taxon>
        <taxon>Mucorales</taxon>
        <taxon>Lichtheimiaceae</taxon>
        <taxon>Circinella</taxon>
    </lineage>
</organism>
<accession>A0A8H7RTW1</accession>
<dbReference type="EMBL" id="JAEPRB010000373">
    <property type="protein sequence ID" value="KAG2216685.1"/>
    <property type="molecule type" value="Genomic_DNA"/>
</dbReference>
<evidence type="ECO:0000313" key="1">
    <source>
        <dbReference type="EMBL" id="KAG2216685.1"/>
    </source>
</evidence>
<sequence length="83" mass="9369">MSSNSKQTTKSSNKQNYFQWKKEHILSLIEVLGKSVGNKGLNYYDKYQGGSKTTTPKKITAKEIAKELGKLNHDSFSITDQQV</sequence>
<dbReference type="OrthoDB" id="2157595at2759"/>
<keyword evidence="2" id="KW-1185">Reference proteome</keyword>
<name>A0A8H7RTW1_9FUNG</name>
<reference evidence="1 2" key="1">
    <citation type="submission" date="2020-12" db="EMBL/GenBank/DDBJ databases">
        <title>Metabolic potential, ecology and presence of endohyphal bacteria is reflected in genomic diversity of Mucoromycotina.</title>
        <authorList>
            <person name="Muszewska A."/>
            <person name="Okrasinska A."/>
            <person name="Steczkiewicz K."/>
            <person name="Drgas O."/>
            <person name="Orlowska M."/>
            <person name="Perlinska-Lenart U."/>
            <person name="Aleksandrzak-Piekarczyk T."/>
            <person name="Szatraj K."/>
            <person name="Zielenkiewicz U."/>
            <person name="Pilsyk S."/>
            <person name="Malc E."/>
            <person name="Mieczkowski P."/>
            <person name="Kruszewska J.S."/>
            <person name="Biernat P."/>
            <person name="Pawlowska J."/>
        </authorList>
    </citation>
    <scope>NUCLEOTIDE SEQUENCE [LARGE SCALE GENOMIC DNA]</scope>
    <source>
        <strain evidence="1 2">CBS 142.35</strain>
    </source>
</reference>
<protein>
    <submittedName>
        <fullName evidence="1">Uncharacterized protein</fullName>
    </submittedName>
</protein>